<organism evidence="3 4">
    <name type="scientific">Thiospirillum jenense</name>
    <dbReference type="NCBI Taxonomy" id="1653858"/>
    <lineage>
        <taxon>Bacteria</taxon>
        <taxon>Pseudomonadati</taxon>
        <taxon>Pseudomonadota</taxon>
        <taxon>Gammaproteobacteria</taxon>
        <taxon>Chromatiales</taxon>
        <taxon>Chromatiaceae</taxon>
        <taxon>Thiospirillum</taxon>
    </lineage>
</organism>
<evidence type="ECO:0000259" key="1">
    <source>
        <dbReference type="Pfam" id="PF00534"/>
    </source>
</evidence>
<dbReference type="RefSeq" id="WP_182584635.1">
    <property type="nucleotide sequence ID" value="NZ_JABVCQ010000032.1"/>
</dbReference>
<comment type="caution">
    <text evidence="3">The sequence shown here is derived from an EMBL/GenBank/DDBJ whole genome shotgun (WGS) entry which is preliminary data.</text>
</comment>
<dbReference type="AlphaFoldDB" id="A0A839HEC9"/>
<keyword evidence="4" id="KW-1185">Reference proteome</keyword>
<dbReference type="GO" id="GO:1901135">
    <property type="term" value="P:carbohydrate derivative metabolic process"/>
    <property type="evidence" value="ECO:0007669"/>
    <property type="project" value="UniProtKB-ARBA"/>
</dbReference>
<name>A0A839HEC9_9GAMM</name>
<dbReference type="InterPro" id="IPR028098">
    <property type="entry name" value="Glyco_trans_4-like_N"/>
</dbReference>
<evidence type="ECO:0000313" key="4">
    <source>
        <dbReference type="Proteomes" id="UP000548632"/>
    </source>
</evidence>
<feature type="domain" description="Glycosyltransferase subfamily 4-like N-terminal" evidence="2">
    <location>
        <begin position="14"/>
        <end position="157"/>
    </location>
</feature>
<dbReference type="EMBL" id="JABVCQ010000032">
    <property type="protein sequence ID" value="MBB1127011.1"/>
    <property type="molecule type" value="Genomic_DNA"/>
</dbReference>
<keyword evidence="3" id="KW-0808">Transferase</keyword>
<sequence>MHILHIEGGSQLYGGALQVLYLLNGLTALGIDNTLICRPDCALVNRAASCATVCPLPLHGDLDVGMIPRLLRQIRHSQPELVHLHSRIGVDVMGGIAANLLNLPVIHTRRVDNPEWYWLAAPKYRLHDRVIAISAGIAEVLRAHVPPERLRLVRSAVAASEYAQPCDRAAVLCQLNLPPDAQLIGIVAQLIPRKGHQVAIAALAQVLHAQPRWHLLCFGRGALETSLRNQIAAVGLAQQIHLCGFRDDLPNLLPCLDLLVHPALMEGLGIALLQAAAAGVPIVASRVGGIPEAVRDGVTGLLVPPGDVTALRCACAQLLTNPAQRQQLGQAGARLVREEFSVEAMVAGNLAVYRELLGCAAG</sequence>
<dbReference type="Pfam" id="PF00534">
    <property type="entry name" value="Glycos_transf_1"/>
    <property type="match status" value="1"/>
</dbReference>
<gene>
    <name evidence="3" type="ORF">HUK38_12365</name>
</gene>
<dbReference type="CDD" id="cd03801">
    <property type="entry name" value="GT4_PimA-like"/>
    <property type="match status" value="1"/>
</dbReference>
<reference evidence="3 4" key="1">
    <citation type="journal article" date="2020" name="Arch. Microbiol.">
        <title>The genome sequence of the giant phototrophic gammaproteobacterium Thiospirillum jenense gives insight into its physiological properties and phylogenetic relationships.</title>
        <authorList>
            <person name="Imhoff J.F."/>
            <person name="Meyer T.E."/>
            <person name="Kyndt J.A."/>
        </authorList>
    </citation>
    <scope>NUCLEOTIDE SEQUENCE [LARGE SCALE GENOMIC DNA]</scope>
    <source>
        <strain evidence="3 4">DSM 216</strain>
    </source>
</reference>
<proteinExistence type="predicted"/>
<accession>A0A839HEC9</accession>
<dbReference type="Proteomes" id="UP000548632">
    <property type="component" value="Unassembled WGS sequence"/>
</dbReference>
<protein>
    <submittedName>
        <fullName evidence="3">Glycosyltransferase family 4 protein</fullName>
    </submittedName>
</protein>
<evidence type="ECO:0000259" key="2">
    <source>
        <dbReference type="Pfam" id="PF13439"/>
    </source>
</evidence>
<dbReference type="GO" id="GO:0016757">
    <property type="term" value="F:glycosyltransferase activity"/>
    <property type="evidence" value="ECO:0007669"/>
    <property type="project" value="InterPro"/>
</dbReference>
<dbReference type="PANTHER" id="PTHR12526:SF636">
    <property type="entry name" value="BLL3647 PROTEIN"/>
    <property type="match status" value="1"/>
</dbReference>
<dbReference type="InterPro" id="IPR001296">
    <property type="entry name" value="Glyco_trans_1"/>
</dbReference>
<evidence type="ECO:0000313" key="3">
    <source>
        <dbReference type="EMBL" id="MBB1127011.1"/>
    </source>
</evidence>
<dbReference type="Pfam" id="PF13439">
    <property type="entry name" value="Glyco_transf_4"/>
    <property type="match status" value="1"/>
</dbReference>
<dbReference type="Gene3D" id="3.40.50.2000">
    <property type="entry name" value="Glycogen Phosphorylase B"/>
    <property type="match status" value="2"/>
</dbReference>
<dbReference type="PANTHER" id="PTHR12526">
    <property type="entry name" value="GLYCOSYLTRANSFERASE"/>
    <property type="match status" value="1"/>
</dbReference>
<dbReference type="SUPFAM" id="SSF53756">
    <property type="entry name" value="UDP-Glycosyltransferase/glycogen phosphorylase"/>
    <property type="match status" value="1"/>
</dbReference>
<feature type="domain" description="Glycosyl transferase family 1" evidence="1">
    <location>
        <begin position="175"/>
        <end position="333"/>
    </location>
</feature>